<protein>
    <recommendedName>
        <fullName evidence="8">DDE Tnp4 domain-containing protein</fullName>
    </recommendedName>
</protein>
<evidence type="ECO:0000256" key="6">
    <source>
        <dbReference type="ARBA" id="ARBA00022801"/>
    </source>
</evidence>
<dbReference type="PANTHER" id="PTHR22930:SF292">
    <property type="entry name" value="DDE TNP4 DOMAIN-CONTAINING PROTEIN"/>
    <property type="match status" value="1"/>
</dbReference>
<dbReference type="GO" id="GO:0004518">
    <property type="term" value="F:nuclease activity"/>
    <property type="evidence" value="ECO:0007669"/>
    <property type="project" value="UniProtKB-KW"/>
</dbReference>
<comment type="cofactor">
    <cofactor evidence="1">
        <name>a divalent metal cation</name>
        <dbReference type="ChEBI" id="CHEBI:60240"/>
    </cofactor>
</comment>
<sequence>MVMSKLFAENKCSIRDVADRFGLGQVTFHRQCERVINFLVHLAPEVIVFPRTAEEKRLIAEEFEKVSGFPDVLGCVDGTSMTIRTPANKIKLTYVNRHDIPSITLQGICDANRHFVDVFTGTPGKIHDSRVFDLSPISKEIPTIFEKKYHLLGDSAYSIREYLLTPYRDYGNLTNEKILFNKKFGLLKGRFRQLSCLEFHCVDKITKFITVCCVLDNLCINRVDFIEEHDNIIHNIVDGVVANETLADVTLRQVSEIKRLFL</sequence>
<dbReference type="InterPro" id="IPR027806">
    <property type="entry name" value="HARBI1_dom"/>
</dbReference>
<keyword evidence="7" id="KW-0539">Nucleus</keyword>
<dbReference type="InterPro" id="IPR045249">
    <property type="entry name" value="HARBI1-like"/>
</dbReference>
<keyword evidence="5" id="KW-0479">Metal-binding</keyword>
<evidence type="ECO:0000313" key="9">
    <source>
        <dbReference type="EMBL" id="KAK5648280.1"/>
    </source>
</evidence>
<dbReference type="Proteomes" id="UP001329430">
    <property type="component" value="Chromosome 2"/>
</dbReference>
<name>A0AAN7VGI4_9COLE</name>
<keyword evidence="10" id="KW-1185">Reference proteome</keyword>
<comment type="subcellular location">
    <subcellularLocation>
        <location evidence="2">Nucleus</location>
    </subcellularLocation>
</comment>
<feature type="domain" description="DDE Tnp4" evidence="8">
    <location>
        <begin position="76"/>
        <end position="217"/>
    </location>
</feature>
<dbReference type="EMBL" id="JAVRBK010000002">
    <property type="protein sequence ID" value="KAK5648280.1"/>
    <property type="molecule type" value="Genomic_DNA"/>
</dbReference>
<accession>A0AAN7VGI4</accession>
<evidence type="ECO:0000256" key="5">
    <source>
        <dbReference type="ARBA" id="ARBA00022723"/>
    </source>
</evidence>
<organism evidence="9 10">
    <name type="scientific">Pyrocoelia pectoralis</name>
    <dbReference type="NCBI Taxonomy" id="417401"/>
    <lineage>
        <taxon>Eukaryota</taxon>
        <taxon>Metazoa</taxon>
        <taxon>Ecdysozoa</taxon>
        <taxon>Arthropoda</taxon>
        <taxon>Hexapoda</taxon>
        <taxon>Insecta</taxon>
        <taxon>Pterygota</taxon>
        <taxon>Neoptera</taxon>
        <taxon>Endopterygota</taxon>
        <taxon>Coleoptera</taxon>
        <taxon>Polyphaga</taxon>
        <taxon>Elateriformia</taxon>
        <taxon>Elateroidea</taxon>
        <taxon>Lampyridae</taxon>
        <taxon>Lampyrinae</taxon>
        <taxon>Pyrocoelia</taxon>
    </lineage>
</organism>
<dbReference type="PANTHER" id="PTHR22930">
    <property type="match status" value="1"/>
</dbReference>
<evidence type="ECO:0000256" key="1">
    <source>
        <dbReference type="ARBA" id="ARBA00001968"/>
    </source>
</evidence>
<evidence type="ECO:0000256" key="7">
    <source>
        <dbReference type="ARBA" id="ARBA00023242"/>
    </source>
</evidence>
<proteinExistence type="inferred from homology"/>
<comment type="similarity">
    <text evidence="3">Belongs to the HARBI1 family.</text>
</comment>
<keyword evidence="4" id="KW-0540">Nuclease</keyword>
<evidence type="ECO:0000256" key="4">
    <source>
        <dbReference type="ARBA" id="ARBA00022722"/>
    </source>
</evidence>
<evidence type="ECO:0000259" key="8">
    <source>
        <dbReference type="Pfam" id="PF13359"/>
    </source>
</evidence>
<dbReference type="Pfam" id="PF13359">
    <property type="entry name" value="DDE_Tnp_4"/>
    <property type="match status" value="1"/>
</dbReference>
<dbReference type="AlphaFoldDB" id="A0AAN7VGI4"/>
<dbReference type="GO" id="GO:0016787">
    <property type="term" value="F:hydrolase activity"/>
    <property type="evidence" value="ECO:0007669"/>
    <property type="project" value="UniProtKB-KW"/>
</dbReference>
<evidence type="ECO:0000256" key="2">
    <source>
        <dbReference type="ARBA" id="ARBA00004123"/>
    </source>
</evidence>
<keyword evidence="6" id="KW-0378">Hydrolase</keyword>
<evidence type="ECO:0000256" key="3">
    <source>
        <dbReference type="ARBA" id="ARBA00006958"/>
    </source>
</evidence>
<gene>
    <name evidence="9" type="ORF">RI129_003172</name>
</gene>
<dbReference type="GO" id="GO:0046872">
    <property type="term" value="F:metal ion binding"/>
    <property type="evidence" value="ECO:0007669"/>
    <property type="project" value="UniProtKB-KW"/>
</dbReference>
<comment type="caution">
    <text evidence="9">The sequence shown here is derived from an EMBL/GenBank/DDBJ whole genome shotgun (WGS) entry which is preliminary data.</text>
</comment>
<reference evidence="9 10" key="1">
    <citation type="journal article" date="2024" name="Insects">
        <title>An Improved Chromosome-Level Genome Assembly of the Firefly Pyrocoelia pectoralis.</title>
        <authorList>
            <person name="Fu X."/>
            <person name="Meyer-Rochow V.B."/>
            <person name="Ballantyne L."/>
            <person name="Zhu X."/>
        </authorList>
    </citation>
    <scope>NUCLEOTIDE SEQUENCE [LARGE SCALE GENOMIC DNA]</scope>
    <source>
        <strain evidence="9">XCY_ONT2</strain>
    </source>
</reference>
<evidence type="ECO:0000313" key="10">
    <source>
        <dbReference type="Proteomes" id="UP001329430"/>
    </source>
</evidence>
<dbReference type="GO" id="GO:0005634">
    <property type="term" value="C:nucleus"/>
    <property type="evidence" value="ECO:0007669"/>
    <property type="project" value="UniProtKB-SubCell"/>
</dbReference>